<proteinExistence type="inferred from homology"/>
<dbReference type="RefSeq" id="WP_131306507.1">
    <property type="nucleotide sequence ID" value="NZ_SJFN01000004.1"/>
</dbReference>
<feature type="transmembrane region" description="Helical" evidence="6">
    <location>
        <begin position="172"/>
        <end position="195"/>
    </location>
</feature>
<organism evidence="7 8">
    <name type="scientific">Siculibacillus lacustris</name>
    <dbReference type="NCBI Taxonomy" id="1549641"/>
    <lineage>
        <taxon>Bacteria</taxon>
        <taxon>Pseudomonadati</taxon>
        <taxon>Pseudomonadota</taxon>
        <taxon>Alphaproteobacteria</taxon>
        <taxon>Hyphomicrobiales</taxon>
        <taxon>Ancalomicrobiaceae</taxon>
        <taxon>Siculibacillus</taxon>
    </lineage>
</organism>
<accession>A0A4Q9VVT2</accession>
<feature type="transmembrane region" description="Helical" evidence="6">
    <location>
        <begin position="86"/>
        <end position="109"/>
    </location>
</feature>
<evidence type="ECO:0000256" key="1">
    <source>
        <dbReference type="ARBA" id="ARBA00004141"/>
    </source>
</evidence>
<feature type="transmembrane region" description="Helical" evidence="6">
    <location>
        <begin position="295"/>
        <end position="320"/>
    </location>
</feature>
<reference evidence="7 8" key="1">
    <citation type="submission" date="2019-02" db="EMBL/GenBank/DDBJ databases">
        <title>Siculibacillus lacustris gen. nov., sp. nov., a new rosette-forming bacterium isolated from a freshwater crater lake (Lake St. Ana, Romania).</title>
        <authorList>
            <person name="Felfoldi T."/>
            <person name="Marton Z."/>
            <person name="Szabo A."/>
            <person name="Mentes A."/>
            <person name="Boka K."/>
            <person name="Marialigeti K."/>
            <person name="Mathe I."/>
            <person name="Koncz M."/>
            <person name="Schumann P."/>
            <person name="Toth E."/>
        </authorList>
    </citation>
    <scope>NUCLEOTIDE SEQUENCE [LARGE SCALE GENOMIC DNA]</scope>
    <source>
        <strain evidence="7 8">SA-279</strain>
    </source>
</reference>
<dbReference type="OrthoDB" id="9799225at2"/>
<dbReference type="GO" id="GO:0016020">
    <property type="term" value="C:membrane"/>
    <property type="evidence" value="ECO:0007669"/>
    <property type="project" value="UniProtKB-SubCell"/>
</dbReference>
<keyword evidence="3 6" id="KW-0812">Transmembrane</keyword>
<dbReference type="PANTHER" id="PTHR21716:SF16">
    <property type="entry name" value="BLL1467 PROTEIN"/>
    <property type="match status" value="1"/>
</dbReference>
<dbReference type="PANTHER" id="PTHR21716">
    <property type="entry name" value="TRANSMEMBRANE PROTEIN"/>
    <property type="match status" value="1"/>
</dbReference>
<evidence type="ECO:0000313" key="8">
    <source>
        <dbReference type="Proteomes" id="UP000292781"/>
    </source>
</evidence>
<dbReference type="EMBL" id="SJFN01000004">
    <property type="protein sequence ID" value="TBW40386.1"/>
    <property type="molecule type" value="Genomic_DNA"/>
</dbReference>
<name>A0A4Q9VVT2_9HYPH</name>
<comment type="subcellular location">
    <subcellularLocation>
        <location evidence="1">Membrane</location>
        <topology evidence="1">Multi-pass membrane protein</topology>
    </subcellularLocation>
</comment>
<sequence length="373" mass="38624">MNRPVSDPAVVARAGLPDPTLLPPPSPAASSLLDPTRSLAEWAVIGLFVIAAFAVMRSTAGLLVPMVAAVVVGSVLARIGDRAARLGIAPLVAGLGLVGMTGLGGFLLVDALLEPFAAMVARAPQMLASLTEAAAPLMAPLSSLKKALMHVAGDQAAAPVAMGSEMSWLGDFVSGLTPALGEFFVFFATLAFFVAGRVALRRRMILVWTERERRLAAIRILNAIEEALALYFATTATIYAGVGVATAVIAAASGLANPILWGMLAFTASFIPYLGAGLIALALAAGGLVGHPGSVWAMVPAGAFLIVHLVSENAVIPAFLGRRLEINPFVVFVAIVFWSWMWGPVGAMLAVPLLLVADTIHDELRPSRGALPA</sequence>
<evidence type="ECO:0000256" key="3">
    <source>
        <dbReference type="ARBA" id="ARBA00022692"/>
    </source>
</evidence>
<feature type="transmembrane region" description="Helical" evidence="6">
    <location>
        <begin position="228"/>
        <end position="253"/>
    </location>
</feature>
<dbReference type="InterPro" id="IPR002549">
    <property type="entry name" value="AI-2E-like"/>
</dbReference>
<feature type="transmembrane region" description="Helical" evidence="6">
    <location>
        <begin position="39"/>
        <end position="56"/>
    </location>
</feature>
<gene>
    <name evidence="7" type="ORF">EYW49_04165</name>
</gene>
<keyword evidence="5 6" id="KW-0472">Membrane</keyword>
<feature type="transmembrane region" description="Helical" evidence="6">
    <location>
        <begin position="259"/>
        <end position="283"/>
    </location>
</feature>
<protein>
    <submittedName>
        <fullName evidence="7">AI-2E family transporter</fullName>
    </submittedName>
</protein>
<dbReference type="Proteomes" id="UP000292781">
    <property type="component" value="Unassembled WGS sequence"/>
</dbReference>
<evidence type="ECO:0000256" key="5">
    <source>
        <dbReference type="ARBA" id="ARBA00023136"/>
    </source>
</evidence>
<comment type="similarity">
    <text evidence="2">Belongs to the autoinducer-2 exporter (AI-2E) (TC 2.A.86) family.</text>
</comment>
<keyword evidence="8" id="KW-1185">Reference proteome</keyword>
<comment type="caution">
    <text evidence="7">The sequence shown here is derived from an EMBL/GenBank/DDBJ whole genome shotgun (WGS) entry which is preliminary data.</text>
</comment>
<evidence type="ECO:0000256" key="2">
    <source>
        <dbReference type="ARBA" id="ARBA00009773"/>
    </source>
</evidence>
<evidence type="ECO:0000256" key="4">
    <source>
        <dbReference type="ARBA" id="ARBA00022989"/>
    </source>
</evidence>
<evidence type="ECO:0000313" key="7">
    <source>
        <dbReference type="EMBL" id="TBW40386.1"/>
    </source>
</evidence>
<keyword evidence="4 6" id="KW-1133">Transmembrane helix</keyword>
<dbReference type="GO" id="GO:0055085">
    <property type="term" value="P:transmembrane transport"/>
    <property type="evidence" value="ECO:0007669"/>
    <property type="project" value="TreeGrafter"/>
</dbReference>
<dbReference type="AlphaFoldDB" id="A0A4Q9VVT2"/>
<evidence type="ECO:0000256" key="6">
    <source>
        <dbReference type="SAM" id="Phobius"/>
    </source>
</evidence>
<feature type="transmembrane region" description="Helical" evidence="6">
    <location>
        <begin position="326"/>
        <end position="356"/>
    </location>
</feature>
<feature type="transmembrane region" description="Helical" evidence="6">
    <location>
        <begin position="62"/>
        <end position="79"/>
    </location>
</feature>
<dbReference type="Pfam" id="PF01594">
    <property type="entry name" value="AI-2E_transport"/>
    <property type="match status" value="1"/>
</dbReference>